<dbReference type="FunFam" id="3.30.160.60:FF:000446">
    <property type="entry name" value="Zinc finger protein"/>
    <property type="match status" value="1"/>
</dbReference>
<evidence type="ECO:0000256" key="7">
    <source>
        <dbReference type="ARBA" id="ARBA00023242"/>
    </source>
</evidence>
<feature type="region of interest" description="Disordered" evidence="9">
    <location>
        <begin position="279"/>
        <end position="322"/>
    </location>
</feature>
<dbReference type="InterPro" id="IPR057829">
    <property type="entry name" value="Znf_C2H2_ZN142_21/23"/>
</dbReference>
<dbReference type="PANTHER" id="PTHR24404:SF114">
    <property type="entry name" value="KLUMPFUSS, ISOFORM B-RELATED"/>
    <property type="match status" value="1"/>
</dbReference>
<sequence>MDVFMLKVTKRKWKDGVCSWGVKSRVRSRVFKEGTRVISQEPDLPDEVELAKKYVGKYLCHWCGRGFEEEPELAIHLKRHVRGFNVVRNSQRVPKPPKPPKPKKTPLECDICKKKFWDKARLERHFKVNCPLVPGGKPRKQRVSHMSYQCPMCDFVSPIRTGFTKHLLIAHSDAKPFQCEMCGQGFKANRNLRLHQRVVHSEERPFQCDQCGDAFKLKSILKDHYNSIHNEARPFQCEFCEKNFKARNNYVAHRRIHLDERPYPCDLCSYASRESSQLTRHKRKIHKVTRKNEPLPQPEPPMEPPQEPESPEVDLFAALKFD</sequence>
<dbReference type="PROSITE" id="PS00028">
    <property type="entry name" value="ZINC_FINGER_C2H2_1"/>
    <property type="match status" value="4"/>
</dbReference>
<dbReference type="GO" id="GO:0000978">
    <property type="term" value="F:RNA polymerase II cis-regulatory region sequence-specific DNA binding"/>
    <property type="evidence" value="ECO:0007669"/>
    <property type="project" value="TreeGrafter"/>
</dbReference>
<dbReference type="Pfam" id="PF23612">
    <property type="entry name" value="zf-C2H2_ZN142"/>
    <property type="match status" value="1"/>
</dbReference>
<feature type="domain" description="C2H2-type" evidence="10">
    <location>
        <begin position="235"/>
        <end position="262"/>
    </location>
</feature>
<accession>A0A9P0AMC6</accession>
<keyword evidence="5" id="KW-0862">Zinc</keyword>
<feature type="domain" description="C2H2-type" evidence="10">
    <location>
        <begin position="263"/>
        <end position="291"/>
    </location>
</feature>
<dbReference type="PANTHER" id="PTHR24404">
    <property type="entry name" value="ZINC FINGER PROTEIN"/>
    <property type="match status" value="1"/>
</dbReference>
<evidence type="ECO:0000256" key="8">
    <source>
        <dbReference type="PROSITE-ProRule" id="PRU00042"/>
    </source>
</evidence>
<dbReference type="FunFam" id="3.30.160.60:FF:000100">
    <property type="entry name" value="Zinc finger 45-like"/>
    <property type="match status" value="2"/>
</dbReference>
<dbReference type="EMBL" id="OU963869">
    <property type="protein sequence ID" value="CAH0394904.1"/>
    <property type="molecule type" value="Genomic_DNA"/>
</dbReference>
<dbReference type="InterPro" id="IPR050589">
    <property type="entry name" value="Ikaros_C2H2-ZF"/>
</dbReference>
<keyword evidence="3" id="KW-0677">Repeat</keyword>
<proteinExistence type="predicted"/>
<feature type="domain" description="C2H2-type" evidence="10">
    <location>
        <begin position="107"/>
        <end position="138"/>
    </location>
</feature>
<name>A0A9P0AMC6_BEMTA</name>
<keyword evidence="7" id="KW-0539">Nucleus</keyword>
<dbReference type="Proteomes" id="UP001152759">
    <property type="component" value="Chromosome 8"/>
</dbReference>
<dbReference type="GO" id="GO:0003700">
    <property type="term" value="F:DNA-binding transcription factor activity"/>
    <property type="evidence" value="ECO:0007669"/>
    <property type="project" value="TreeGrafter"/>
</dbReference>
<organism evidence="11 12">
    <name type="scientific">Bemisia tabaci</name>
    <name type="common">Sweetpotato whitefly</name>
    <name type="synonym">Aleurodes tabaci</name>
    <dbReference type="NCBI Taxonomy" id="7038"/>
    <lineage>
        <taxon>Eukaryota</taxon>
        <taxon>Metazoa</taxon>
        <taxon>Ecdysozoa</taxon>
        <taxon>Arthropoda</taxon>
        <taxon>Hexapoda</taxon>
        <taxon>Insecta</taxon>
        <taxon>Pterygota</taxon>
        <taxon>Neoptera</taxon>
        <taxon>Paraneoptera</taxon>
        <taxon>Hemiptera</taxon>
        <taxon>Sternorrhyncha</taxon>
        <taxon>Aleyrodoidea</taxon>
        <taxon>Aleyrodidae</taxon>
        <taxon>Aleyrodinae</taxon>
        <taxon>Bemisia</taxon>
    </lineage>
</organism>
<feature type="domain" description="C2H2-type" evidence="10">
    <location>
        <begin position="206"/>
        <end position="234"/>
    </location>
</feature>
<evidence type="ECO:0000313" key="12">
    <source>
        <dbReference type="Proteomes" id="UP001152759"/>
    </source>
</evidence>
<dbReference type="InterPro" id="IPR036236">
    <property type="entry name" value="Znf_C2H2_sf"/>
</dbReference>
<evidence type="ECO:0000256" key="9">
    <source>
        <dbReference type="SAM" id="MobiDB-lite"/>
    </source>
</evidence>
<gene>
    <name evidence="11" type="ORF">BEMITA_LOCUS13151</name>
</gene>
<dbReference type="SUPFAM" id="SSF57667">
    <property type="entry name" value="beta-beta-alpha zinc fingers"/>
    <property type="match status" value="4"/>
</dbReference>
<feature type="compositionally biased region" description="Basic residues" evidence="9">
    <location>
        <begin position="279"/>
        <end position="289"/>
    </location>
</feature>
<evidence type="ECO:0000256" key="1">
    <source>
        <dbReference type="ARBA" id="ARBA00004123"/>
    </source>
</evidence>
<keyword evidence="6" id="KW-0238">DNA-binding</keyword>
<feature type="domain" description="C2H2-type" evidence="10">
    <location>
        <begin position="148"/>
        <end position="176"/>
    </location>
</feature>
<keyword evidence="2" id="KW-0479">Metal-binding</keyword>
<dbReference type="GO" id="GO:0008270">
    <property type="term" value="F:zinc ion binding"/>
    <property type="evidence" value="ECO:0007669"/>
    <property type="project" value="UniProtKB-KW"/>
</dbReference>
<dbReference type="GO" id="GO:0005634">
    <property type="term" value="C:nucleus"/>
    <property type="evidence" value="ECO:0007669"/>
    <property type="project" value="UniProtKB-SubCell"/>
</dbReference>
<evidence type="ECO:0000256" key="5">
    <source>
        <dbReference type="ARBA" id="ARBA00022833"/>
    </source>
</evidence>
<dbReference type="AlphaFoldDB" id="A0A9P0AMC6"/>
<evidence type="ECO:0000256" key="6">
    <source>
        <dbReference type="ARBA" id="ARBA00023125"/>
    </source>
</evidence>
<evidence type="ECO:0000313" key="11">
    <source>
        <dbReference type="EMBL" id="CAH0394904.1"/>
    </source>
</evidence>
<feature type="domain" description="C2H2-type" evidence="10">
    <location>
        <begin position="177"/>
        <end position="205"/>
    </location>
</feature>
<dbReference type="SMART" id="SM00355">
    <property type="entry name" value="ZnF_C2H2"/>
    <property type="match status" value="7"/>
</dbReference>
<evidence type="ECO:0000256" key="4">
    <source>
        <dbReference type="ARBA" id="ARBA00022771"/>
    </source>
</evidence>
<dbReference type="InterPro" id="IPR013087">
    <property type="entry name" value="Znf_C2H2_type"/>
</dbReference>
<keyword evidence="12" id="KW-1185">Reference proteome</keyword>
<evidence type="ECO:0000259" key="10">
    <source>
        <dbReference type="PROSITE" id="PS50157"/>
    </source>
</evidence>
<feature type="domain" description="C2H2-type" evidence="10">
    <location>
        <begin position="58"/>
        <end position="80"/>
    </location>
</feature>
<evidence type="ECO:0000256" key="3">
    <source>
        <dbReference type="ARBA" id="ARBA00022737"/>
    </source>
</evidence>
<protein>
    <recommendedName>
        <fullName evidence="10">C2H2-type domain-containing protein</fullName>
    </recommendedName>
</protein>
<feature type="compositionally biased region" description="Pro residues" evidence="9">
    <location>
        <begin position="295"/>
        <end position="308"/>
    </location>
</feature>
<dbReference type="GO" id="GO:0006357">
    <property type="term" value="P:regulation of transcription by RNA polymerase II"/>
    <property type="evidence" value="ECO:0007669"/>
    <property type="project" value="TreeGrafter"/>
</dbReference>
<evidence type="ECO:0000256" key="2">
    <source>
        <dbReference type="ARBA" id="ARBA00022723"/>
    </source>
</evidence>
<keyword evidence="4 8" id="KW-0863">Zinc-finger</keyword>
<reference evidence="11" key="1">
    <citation type="submission" date="2021-12" db="EMBL/GenBank/DDBJ databases">
        <authorList>
            <person name="King R."/>
        </authorList>
    </citation>
    <scope>NUCLEOTIDE SEQUENCE</scope>
</reference>
<comment type="subcellular location">
    <subcellularLocation>
        <location evidence="1">Nucleus</location>
    </subcellularLocation>
</comment>
<dbReference type="Gene3D" id="3.30.160.60">
    <property type="entry name" value="Classic Zinc Finger"/>
    <property type="match status" value="5"/>
</dbReference>
<dbReference type="Pfam" id="PF00096">
    <property type="entry name" value="zf-C2H2"/>
    <property type="match status" value="1"/>
</dbReference>
<dbReference type="PROSITE" id="PS50157">
    <property type="entry name" value="ZINC_FINGER_C2H2_2"/>
    <property type="match status" value="7"/>
</dbReference>